<name>A0ABW2ACE1_9MICO</name>
<feature type="compositionally biased region" description="Basic and acidic residues" evidence="1">
    <location>
        <begin position="208"/>
        <end position="221"/>
    </location>
</feature>
<proteinExistence type="predicted"/>
<evidence type="ECO:0000256" key="1">
    <source>
        <dbReference type="SAM" id="MobiDB-lite"/>
    </source>
</evidence>
<feature type="compositionally biased region" description="Pro residues" evidence="1">
    <location>
        <begin position="140"/>
        <end position="149"/>
    </location>
</feature>
<comment type="caution">
    <text evidence="3">The sequence shown here is derived from an EMBL/GenBank/DDBJ whole genome shotgun (WGS) entry which is preliminary data.</text>
</comment>
<evidence type="ECO:0000313" key="3">
    <source>
        <dbReference type="EMBL" id="MFC6704393.1"/>
    </source>
</evidence>
<evidence type="ECO:0000259" key="2">
    <source>
        <dbReference type="Pfam" id="PF13399"/>
    </source>
</evidence>
<gene>
    <name evidence="3" type="ORF">ACFQDH_03705</name>
</gene>
<accession>A0ABW2ACE1</accession>
<evidence type="ECO:0000313" key="4">
    <source>
        <dbReference type="Proteomes" id="UP001596298"/>
    </source>
</evidence>
<organism evidence="3 4">
    <name type="scientific">Flexivirga alba</name>
    <dbReference type="NCBI Taxonomy" id="702742"/>
    <lineage>
        <taxon>Bacteria</taxon>
        <taxon>Bacillati</taxon>
        <taxon>Actinomycetota</taxon>
        <taxon>Actinomycetes</taxon>
        <taxon>Micrococcales</taxon>
        <taxon>Dermacoccaceae</taxon>
        <taxon>Flexivirga</taxon>
    </lineage>
</organism>
<dbReference type="InterPro" id="IPR027381">
    <property type="entry name" value="LytR/CpsA/Psr_C"/>
</dbReference>
<dbReference type="RefSeq" id="WP_382398579.1">
    <property type="nucleotide sequence ID" value="NZ_JBHSWH010000001.1"/>
</dbReference>
<dbReference type="Pfam" id="PF13399">
    <property type="entry name" value="LytR_C"/>
    <property type="match status" value="1"/>
</dbReference>
<feature type="region of interest" description="Disordered" evidence="1">
    <location>
        <begin position="133"/>
        <end position="221"/>
    </location>
</feature>
<feature type="compositionally biased region" description="Basic and acidic residues" evidence="1">
    <location>
        <begin position="166"/>
        <end position="182"/>
    </location>
</feature>
<reference evidence="4" key="1">
    <citation type="journal article" date="2019" name="Int. J. Syst. Evol. Microbiol.">
        <title>The Global Catalogue of Microorganisms (GCM) 10K type strain sequencing project: providing services to taxonomists for standard genome sequencing and annotation.</title>
        <authorList>
            <consortium name="The Broad Institute Genomics Platform"/>
            <consortium name="The Broad Institute Genome Sequencing Center for Infectious Disease"/>
            <person name="Wu L."/>
            <person name="Ma J."/>
        </authorList>
    </citation>
    <scope>NUCLEOTIDE SEQUENCE [LARGE SCALE GENOMIC DNA]</scope>
    <source>
        <strain evidence="4">CCUG 58127</strain>
    </source>
</reference>
<keyword evidence="4" id="KW-1185">Reference proteome</keyword>
<sequence>MIVIAVAVAMVLGAFLYAVTYMNGRNQAAPTASSSCNVTQTPPPQSIFVLNIYNASDRSQAKETGIAMTTHGFTVGTVSNDPYKERLKGVGQVRFGPKGKKNATEFVKKYVPGAQLVLDGRTDDSVDLVLGDQAPAVRSAPPPPSPRRPAAPRRSTPEGPSGIHTKLVERRPEEPVRDERASRRVVAGGAQRGKPRIETEPTAPVIERSTDALSRRTHDIR</sequence>
<dbReference type="Proteomes" id="UP001596298">
    <property type="component" value="Unassembled WGS sequence"/>
</dbReference>
<dbReference type="EMBL" id="JBHSWH010000001">
    <property type="protein sequence ID" value="MFC6704393.1"/>
    <property type="molecule type" value="Genomic_DNA"/>
</dbReference>
<feature type="domain" description="LytR/CpsA/Psr regulator C-terminal" evidence="2">
    <location>
        <begin position="51"/>
        <end position="132"/>
    </location>
</feature>
<protein>
    <submittedName>
        <fullName evidence="3">LytR C-terminal domain-containing protein</fullName>
    </submittedName>
</protein>